<dbReference type="InterPro" id="IPR013783">
    <property type="entry name" value="Ig-like_fold"/>
</dbReference>
<dbReference type="InterPro" id="IPR014756">
    <property type="entry name" value="Ig_E-set"/>
</dbReference>
<dbReference type="OrthoDB" id="5873279at2759"/>
<dbReference type="PANTHER" id="PTHR10343:SF81">
    <property type="entry name" value="CRUCIFORM DNA-RECOGNIZING PROTEIN 1-RELATED"/>
    <property type="match status" value="1"/>
</dbReference>
<dbReference type="GO" id="GO:0031588">
    <property type="term" value="C:nucleotide-activated protein kinase complex"/>
    <property type="evidence" value="ECO:0007669"/>
    <property type="project" value="TreeGrafter"/>
</dbReference>
<dbReference type="PANTHER" id="PTHR10343">
    <property type="entry name" value="5'-AMP-ACTIVATED PROTEIN KINASE , BETA SUBUNIT"/>
    <property type="match status" value="1"/>
</dbReference>
<feature type="compositionally biased region" description="Low complexity" evidence="2">
    <location>
        <begin position="339"/>
        <end position="356"/>
    </location>
</feature>
<sequence>MGSYTFRWPHNANEVYVTGTFDDWAKTVKLDRTGDVFEKEIHLPWSTEKIHYKFVVDGIWTTDPSSPEEDDGSNNINNVLYPHQIQPDSAPASHPNAAIMSGVTPESTTAGLAGKVPRELGDTTISSAAPGSTSAGLAKNVPYEQRSAVPGTFPDTPRDGGDAQQFSVNPIPASSGSGNPIHLKPGEKVPDPSTFNPNTVQSTVRTDPAAYYRDASAPLTGGPATFAGASTLPPPSQSQHMIPESSLPMGSGSLGYEPATIQSAAPDSTTAALAAGVPPEPRHQTTTGGGPAREVPDVVRQSMSDAHKDPEAAAYEEAVDEKREVEQELQRKVTREESAGTPAPTITAATSATAPGKRSGEAPDQEAVSPSSSHPATGPTVTSGPRTESTPAVSQPSRQAGPTGASSTQQTGPSERLSGAQAQQSTGSQAQQPLGSQTQQPIGSQAQQPTGAQAQQPTGAQTQQPTGTQAQQTTGQTNQAGGGGTNGTTGKDAVQEGAKKKKRGFFSKLKEKFK</sequence>
<dbReference type="GO" id="GO:0005737">
    <property type="term" value="C:cytoplasm"/>
    <property type="evidence" value="ECO:0007669"/>
    <property type="project" value="TreeGrafter"/>
</dbReference>
<feature type="compositionally biased region" description="Polar residues" evidence="2">
    <location>
        <begin position="123"/>
        <end position="135"/>
    </location>
</feature>
<dbReference type="SUPFAM" id="SSF81296">
    <property type="entry name" value="E set domains"/>
    <property type="match status" value="1"/>
</dbReference>
<dbReference type="Proteomes" id="UP000235023">
    <property type="component" value="Unassembled WGS sequence"/>
</dbReference>
<proteinExistence type="inferred from homology"/>
<feature type="compositionally biased region" description="Basic and acidic residues" evidence="2">
    <location>
        <begin position="320"/>
        <end position="338"/>
    </location>
</feature>
<name>A0A2J5HD07_9EURO</name>
<dbReference type="Pfam" id="PF16561">
    <property type="entry name" value="AMPK1_CBM"/>
    <property type="match status" value="1"/>
</dbReference>
<feature type="region of interest" description="Disordered" evidence="2">
    <location>
        <begin position="222"/>
        <end position="514"/>
    </location>
</feature>
<feature type="region of interest" description="Disordered" evidence="2">
    <location>
        <begin position="147"/>
        <end position="201"/>
    </location>
</feature>
<dbReference type="InterPro" id="IPR050827">
    <property type="entry name" value="CRP1_MDG1_kinase"/>
</dbReference>
<accession>A0A2J5HD07</accession>
<evidence type="ECO:0000313" key="5">
    <source>
        <dbReference type="Proteomes" id="UP000235023"/>
    </source>
</evidence>
<feature type="region of interest" description="Disordered" evidence="2">
    <location>
        <begin position="63"/>
        <end position="102"/>
    </location>
</feature>
<organism evidence="4 5">
    <name type="scientific">Aspergillus taichungensis</name>
    <dbReference type="NCBI Taxonomy" id="482145"/>
    <lineage>
        <taxon>Eukaryota</taxon>
        <taxon>Fungi</taxon>
        <taxon>Dikarya</taxon>
        <taxon>Ascomycota</taxon>
        <taxon>Pezizomycotina</taxon>
        <taxon>Eurotiomycetes</taxon>
        <taxon>Eurotiomycetidae</taxon>
        <taxon>Eurotiales</taxon>
        <taxon>Aspergillaceae</taxon>
        <taxon>Aspergillus</taxon>
        <taxon>Aspergillus subgen. Circumdati</taxon>
    </lineage>
</organism>
<reference evidence="5" key="1">
    <citation type="submission" date="2017-12" db="EMBL/GenBank/DDBJ databases">
        <authorList>
            <consortium name="DOE Joint Genome Institute"/>
            <person name="Mondo S.J."/>
            <person name="Kjaerbolling I."/>
            <person name="Vesth T.C."/>
            <person name="Frisvad J.C."/>
            <person name="Nybo J.L."/>
            <person name="Theobald S."/>
            <person name="Kuo A."/>
            <person name="Bowyer P."/>
            <person name="Matsuda Y."/>
            <person name="Lyhne E.K."/>
            <person name="Kogle M.E."/>
            <person name="Clum A."/>
            <person name="Lipzen A."/>
            <person name="Salamov A."/>
            <person name="Ngan C.Y."/>
            <person name="Daum C."/>
            <person name="Chiniquy J."/>
            <person name="Barry K."/>
            <person name="LaButti K."/>
            <person name="Haridas S."/>
            <person name="Simmons B.A."/>
            <person name="Magnuson J.K."/>
            <person name="Mortensen U.H."/>
            <person name="Larsen T.O."/>
            <person name="Grigoriev I.V."/>
            <person name="Baker S.E."/>
            <person name="Andersen M.R."/>
            <person name="Nordberg H.P."/>
            <person name="Cantor M.N."/>
            <person name="Hua S.X."/>
        </authorList>
    </citation>
    <scope>NUCLEOTIDE SEQUENCE [LARGE SCALE GENOMIC DNA]</scope>
    <source>
        <strain evidence="5">IBT 19404</strain>
    </source>
</reference>
<feature type="compositionally biased region" description="Polar residues" evidence="2">
    <location>
        <begin position="433"/>
        <end position="444"/>
    </location>
</feature>
<dbReference type="GO" id="GO:0005634">
    <property type="term" value="C:nucleus"/>
    <property type="evidence" value="ECO:0007669"/>
    <property type="project" value="TreeGrafter"/>
</dbReference>
<dbReference type="GO" id="GO:0007165">
    <property type="term" value="P:signal transduction"/>
    <property type="evidence" value="ECO:0007669"/>
    <property type="project" value="TreeGrafter"/>
</dbReference>
<comment type="similarity">
    <text evidence="1">Belongs to the CRP1/MDG1 family.</text>
</comment>
<feature type="compositionally biased region" description="Low complexity" evidence="2">
    <location>
        <begin position="418"/>
        <end position="432"/>
    </location>
</feature>
<feature type="compositionally biased region" description="Low complexity" evidence="2">
    <location>
        <begin position="445"/>
        <end position="479"/>
    </location>
</feature>
<dbReference type="Gene3D" id="2.60.40.10">
    <property type="entry name" value="Immunoglobulins"/>
    <property type="match status" value="1"/>
</dbReference>
<feature type="domain" description="AMP-activated protein kinase glycogen-binding" evidence="3">
    <location>
        <begin position="4"/>
        <end position="80"/>
    </location>
</feature>
<feature type="compositionally biased region" description="Low complexity" evidence="2">
    <location>
        <begin position="263"/>
        <end position="275"/>
    </location>
</feature>
<feature type="compositionally biased region" description="Polar residues" evidence="2">
    <location>
        <begin position="164"/>
        <end position="178"/>
    </location>
</feature>
<gene>
    <name evidence="4" type="ORF">BDW42DRAFT_198193</name>
</gene>
<evidence type="ECO:0000256" key="1">
    <source>
        <dbReference type="ARBA" id="ARBA00038216"/>
    </source>
</evidence>
<keyword evidence="5" id="KW-1185">Reference proteome</keyword>
<evidence type="ECO:0000256" key="2">
    <source>
        <dbReference type="SAM" id="MobiDB-lite"/>
    </source>
</evidence>
<protein>
    <recommendedName>
        <fullName evidence="3">AMP-activated protein kinase glycogen-binding domain-containing protein</fullName>
    </recommendedName>
</protein>
<dbReference type="EMBL" id="KZ559700">
    <property type="protein sequence ID" value="PLN74603.1"/>
    <property type="molecule type" value="Genomic_DNA"/>
</dbReference>
<evidence type="ECO:0000259" key="3">
    <source>
        <dbReference type="Pfam" id="PF16561"/>
    </source>
</evidence>
<feature type="region of interest" description="Disordered" evidence="2">
    <location>
        <begin position="122"/>
        <end position="141"/>
    </location>
</feature>
<feature type="compositionally biased region" description="Polar residues" evidence="2">
    <location>
        <begin position="368"/>
        <end position="413"/>
    </location>
</feature>
<evidence type="ECO:0000313" key="4">
    <source>
        <dbReference type="EMBL" id="PLN74603.1"/>
    </source>
</evidence>
<dbReference type="GO" id="GO:0019901">
    <property type="term" value="F:protein kinase binding"/>
    <property type="evidence" value="ECO:0007669"/>
    <property type="project" value="TreeGrafter"/>
</dbReference>
<dbReference type="InterPro" id="IPR032640">
    <property type="entry name" value="AMPK1_CBM"/>
</dbReference>
<dbReference type="AlphaFoldDB" id="A0A2J5HD07"/>
<dbReference type="CDD" id="cd02859">
    <property type="entry name" value="E_set_AMPKbeta_like_N"/>
    <property type="match status" value="1"/>
</dbReference>